<dbReference type="AlphaFoldDB" id="F9D213"/>
<comment type="caution">
    <text evidence="3">The sequence shown here is derived from an EMBL/GenBank/DDBJ whole genome shotgun (WGS) entry which is preliminary data.</text>
</comment>
<feature type="signal peptide" evidence="1">
    <location>
        <begin position="1"/>
        <end position="29"/>
    </location>
</feature>
<dbReference type="eggNOG" id="COG2335">
    <property type="taxonomic scope" value="Bacteria"/>
</dbReference>
<dbReference type="Proteomes" id="UP000007820">
    <property type="component" value="Unassembled WGS sequence"/>
</dbReference>
<name>F9D213_PREDD</name>
<gene>
    <name evidence="3" type="ORF">HMPREF9136_0891</name>
</gene>
<proteinExistence type="predicted"/>
<dbReference type="InterPro" id="IPR050904">
    <property type="entry name" value="Adhesion/Biosynth-related"/>
</dbReference>
<dbReference type="PROSITE" id="PS51257">
    <property type="entry name" value="PROKAR_LIPOPROTEIN"/>
    <property type="match status" value="1"/>
</dbReference>
<keyword evidence="1" id="KW-0732">Signal</keyword>
<protein>
    <submittedName>
        <fullName evidence="3">Beta-Ig-H3/fasciclin</fullName>
    </submittedName>
</protein>
<organism evidence="3 4">
    <name type="scientific">Prevotella dentalis (strain ATCC 49559 / DSM 3688 / JCM 13448 / NCTC 12043 / ES 2772)</name>
    <name type="common">Mitsuokella dentalis</name>
    <dbReference type="NCBI Taxonomy" id="908937"/>
    <lineage>
        <taxon>Bacteria</taxon>
        <taxon>Pseudomonadati</taxon>
        <taxon>Bacteroidota</taxon>
        <taxon>Bacteroidia</taxon>
        <taxon>Bacteroidales</taxon>
        <taxon>Prevotellaceae</taxon>
        <taxon>Prevotella</taxon>
    </lineage>
</organism>
<evidence type="ECO:0000313" key="4">
    <source>
        <dbReference type="Proteomes" id="UP000007820"/>
    </source>
</evidence>
<reference evidence="3 4" key="1">
    <citation type="submission" date="2011-04" db="EMBL/GenBank/DDBJ databases">
        <authorList>
            <person name="Muzny D."/>
            <person name="Qin X."/>
            <person name="Deng J."/>
            <person name="Jiang H."/>
            <person name="Liu Y."/>
            <person name="Qu J."/>
            <person name="Song X.-Z."/>
            <person name="Zhang L."/>
            <person name="Thornton R."/>
            <person name="Coyle M."/>
            <person name="Francisco L."/>
            <person name="Jackson L."/>
            <person name="Javaid M."/>
            <person name="Korchina V."/>
            <person name="Kovar C."/>
            <person name="Mata R."/>
            <person name="Mathew T."/>
            <person name="Ngo R."/>
            <person name="Nguyen L."/>
            <person name="Nguyen N."/>
            <person name="Okwuonu G."/>
            <person name="Ongeri F."/>
            <person name="Pham C."/>
            <person name="Simmons D."/>
            <person name="Wilczek-Boney K."/>
            <person name="Hale W."/>
            <person name="Jakkamsetti A."/>
            <person name="Pham P."/>
            <person name="Ruth R."/>
            <person name="San Lucas F."/>
            <person name="Warren J."/>
            <person name="Zhang J."/>
            <person name="Zhao Z."/>
            <person name="Zhou C."/>
            <person name="Zhu D."/>
            <person name="Lee S."/>
            <person name="Bess C."/>
            <person name="Blankenburg K."/>
            <person name="Forbes L."/>
            <person name="Fu Q."/>
            <person name="Gubbala S."/>
            <person name="Hirani K."/>
            <person name="Jayaseelan J.C."/>
            <person name="Lara F."/>
            <person name="Munidasa M."/>
            <person name="Palculict T."/>
            <person name="Patil S."/>
            <person name="Pu L.-L."/>
            <person name="Saada N."/>
            <person name="Tang L."/>
            <person name="Weissenberger G."/>
            <person name="Zhu Y."/>
            <person name="Hemphill L."/>
            <person name="Shang Y."/>
            <person name="Youmans B."/>
            <person name="Ayvaz T."/>
            <person name="Ross M."/>
            <person name="Santibanez J."/>
            <person name="Aqrawi P."/>
            <person name="Gross S."/>
            <person name="Joshi V."/>
            <person name="Fowler G."/>
            <person name="Nazareth L."/>
            <person name="Reid J."/>
            <person name="Worley K."/>
            <person name="Petrosino J."/>
            <person name="Highlander S."/>
            <person name="Gibbs R."/>
        </authorList>
    </citation>
    <scope>NUCLEOTIDE SEQUENCE [LARGE SCALE GENOMIC DNA]</scope>
    <source>
        <strain evidence="3 4">DSM 3688</strain>
    </source>
</reference>
<accession>F9D213</accession>
<dbReference type="Pfam" id="PF02469">
    <property type="entry name" value="Fasciclin"/>
    <property type="match status" value="1"/>
</dbReference>
<dbReference type="PANTHER" id="PTHR10900:SF77">
    <property type="entry name" value="FI19380P1"/>
    <property type="match status" value="1"/>
</dbReference>
<dbReference type="Gene3D" id="2.30.180.10">
    <property type="entry name" value="FAS1 domain"/>
    <property type="match status" value="1"/>
</dbReference>
<dbReference type="InterPro" id="IPR000782">
    <property type="entry name" value="FAS1_domain"/>
</dbReference>
<feature type="chain" id="PRO_5003380991" evidence="1">
    <location>
        <begin position="30"/>
        <end position="698"/>
    </location>
</feature>
<dbReference type="PROSITE" id="PS50213">
    <property type="entry name" value="FAS1"/>
    <property type="match status" value="1"/>
</dbReference>
<dbReference type="InterPro" id="IPR036378">
    <property type="entry name" value="FAS1_dom_sf"/>
</dbReference>
<dbReference type="PANTHER" id="PTHR10900">
    <property type="entry name" value="PERIOSTIN-RELATED"/>
    <property type="match status" value="1"/>
</dbReference>
<evidence type="ECO:0000313" key="3">
    <source>
        <dbReference type="EMBL" id="EGQ15831.1"/>
    </source>
</evidence>
<evidence type="ECO:0000259" key="2">
    <source>
        <dbReference type="PROSITE" id="PS50213"/>
    </source>
</evidence>
<evidence type="ECO:0000256" key="1">
    <source>
        <dbReference type="SAM" id="SignalP"/>
    </source>
</evidence>
<dbReference type="SUPFAM" id="SSF82153">
    <property type="entry name" value="FAS1 domain"/>
    <property type="match status" value="1"/>
</dbReference>
<feature type="domain" description="FAS1" evidence="2">
    <location>
        <begin position="46"/>
        <end position="187"/>
    </location>
</feature>
<dbReference type="STRING" id="908937.Prede_1021"/>
<dbReference type="EMBL" id="AFPW01000012">
    <property type="protein sequence ID" value="EGQ15831.1"/>
    <property type="molecule type" value="Genomic_DNA"/>
</dbReference>
<sequence>MSFMKYLRFSNLLKSAFVTMVCAVAVLLAQGCSDDPAAEHYYTFTGETMSDYINSRPQYSHFAYIVKQAGLNDLLSSYGHYTCFLPDNEAVKTYLKEKGIGSIEKLSKNECDTLARTHLVGNIYTTNSMNDGTLNTANMNNRYIQITHGLDSASNSVVFLNRSAYIIYAEQDDSVVNGIVQPVNKVLEMTNSSLGDILRTNQRVSMFYQALQATGLIDTLYKVRDDSYDGALYGYQEYSSHNHPEVAVAPDEKRYGFTAFIEPNDVYLRTLTENGIDVDTTSAKSVLSALYKLALKLYEPTYGNDEDFKQANKDNNKENYSHRWNALNMFVAYHILNRDCIGWNLLTPRELSGFPSPYNTTAIMIKKNLMNPCDWYETLLPRTMMKIEQATVYGDLDGDTQYDRYINRRVKLDDNIRVHGAYISPTIESNYVQDGPNGRYFYINKVIAFDYDTQNIVFNDNIRMDMSTIFPELMTMNIRLNGDPTKDDGSRDYTFANGKNYYFPQGFLDNVNIQGGFFVYRRPHWNFDCYEGDEMNLIGDGYDITFRLPPVPFEGDYQIRLGAAFIETRGIAQIYFDGKPQGIPIDMTKNLQDILGTKWTSNWVGMSDDDKAADQKILKNLGYYRGPYGAIHQNNSEFVNSKYTFRKVLCTVHINPKTDHYLRIRSTSSQGTEFMLDYLELVPKSVYDVMAGKMESPL</sequence>